<reference evidence="6" key="1">
    <citation type="submission" date="2022-08" db="EMBL/GenBank/DDBJ databases">
        <title>Genome sequencing of akame (Lates japonicus).</title>
        <authorList>
            <person name="Hashiguchi Y."/>
            <person name="Takahashi H."/>
        </authorList>
    </citation>
    <scope>NUCLEOTIDE SEQUENCE</scope>
    <source>
        <strain evidence="6">Kochi</strain>
    </source>
</reference>
<protein>
    <recommendedName>
        <fullName evidence="2">Transgelin</fullName>
    </recommendedName>
</protein>
<dbReference type="PROSITE" id="PS51122">
    <property type="entry name" value="CALPONIN_2"/>
    <property type="match status" value="1"/>
</dbReference>
<dbReference type="GO" id="GO:0015629">
    <property type="term" value="C:actin cytoskeleton"/>
    <property type="evidence" value="ECO:0007669"/>
    <property type="project" value="TreeGrafter"/>
</dbReference>
<evidence type="ECO:0000313" key="6">
    <source>
        <dbReference type="EMBL" id="GLD65638.1"/>
    </source>
</evidence>
<dbReference type="PROSITE" id="PS50021">
    <property type="entry name" value="CH"/>
    <property type="match status" value="1"/>
</dbReference>
<dbReference type="EMBL" id="BRZM01000082">
    <property type="protein sequence ID" value="GLD65638.1"/>
    <property type="molecule type" value="Genomic_DNA"/>
</dbReference>
<comment type="caution">
    <text evidence="6">The sequence shown here is derived from an EMBL/GenBank/DDBJ whole genome shotgun (WGS) entry which is preliminary data.</text>
</comment>
<evidence type="ECO:0000259" key="4">
    <source>
        <dbReference type="PROSITE" id="PS50021"/>
    </source>
</evidence>
<dbReference type="AlphaFoldDB" id="A0AAD3N2S6"/>
<dbReference type="InterPro" id="IPR001715">
    <property type="entry name" value="CH_dom"/>
</dbReference>
<dbReference type="InterPro" id="IPR008983">
    <property type="entry name" value="Tumour_necrosis_fac-like_dom"/>
</dbReference>
<dbReference type="Proteomes" id="UP001279410">
    <property type="component" value="Unassembled WGS sequence"/>
</dbReference>
<dbReference type="FunFam" id="1.10.418.10:FF:000039">
    <property type="entry name" value="Transgelin"/>
    <property type="match status" value="1"/>
</dbReference>
<dbReference type="SMART" id="SM00033">
    <property type="entry name" value="CH"/>
    <property type="match status" value="1"/>
</dbReference>
<evidence type="ECO:0000259" key="5">
    <source>
        <dbReference type="PROSITE" id="PS50871"/>
    </source>
</evidence>
<name>A0AAD3N2S6_LATJO</name>
<dbReference type="Gene3D" id="1.10.418.10">
    <property type="entry name" value="Calponin-like domain"/>
    <property type="match status" value="1"/>
</dbReference>
<evidence type="ECO:0000256" key="3">
    <source>
        <dbReference type="SAM" id="MobiDB-lite"/>
    </source>
</evidence>
<dbReference type="PRINTS" id="PR00007">
    <property type="entry name" value="COMPLEMNTC1Q"/>
</dbReference>
<dbReference type="SUPFAM" id="SSF49842">
    <property type="entry name" value="TNF-like"/>
    <property type="match status" value="1"/>
</dbReference>
<dbReference type="PANTHER" id="PTHR47385:SF20">
    <property type="entry name" value="TRANSGELIN-2"/>
    <property type="match status" value="1"/>
</dbReference>
<evidence type="ECO:0000313" key="7">
    <source>
        <dbReference type="Proteomes" id="UP001279410"/>
    </source>
</evidence>
<dbReference type="SUPFAM" id="SSF47576">
    <property type="entry name" value="Calponin-homology domain, CH-domain"/>
    <property type="match status" value="1"/>
</dbReference>
<organism evidence="6 7">
    <name type="scientific">Lates japonicus</name>
    <name type="common">Japanese lates</name>
    <dbReference type="NCBI Taxonomy" id="270547"/>
    <lineage>
        <taxon>Eukaryota</taxon>
        <taxon>Metazoa</taxon>
        <taxon>Chordata</taxon>
        <taxon>Craniata</taxon>
        <taxon>Vertebrata</taxon>
        <taxon>Euteleostomi</taxon>
        <taxon>Actinopterygii</taxon>
        <taxon>Neopterygii</taxon>
        <taxon>Teleostei</taxon>
        <taxon>Neoteleostei</taxon>
        <taxon>Acanthomorphata</taxon>
        <taxon>Carangaria</taxon>
        <taxon>Carangaria incertae sedis</taxon>
        <taxon>Centropomidae</taxon>
        <taxon>Lates</taxon>
    </lineage>
</organism>
<keyword evidence="7" id="KW-1185">Reference proteome</keyword>
<dbReference type="PRINTS" id="PR00890">
    <property type="entry name" value="TRANSGELIN"/>
</dbReference>
<evidence type="ECO:0000256" key="1">
    <source>
        <dbReference type="ARBA" id="ARBA00009631"/>
    </source>
</evidence>
<dbReference type="Pfam" id="PF00386">
    <property type="entry name" value="C1q"/>
    <property type="match status" value="1"/>
</dbReference>
<feature type="domain" description="C1q" evidence="5">
    <location>
        <begin position="134"/>
        <end position="286"/>
    </location>
</feature>
<feature type="region of interest" description="Disordered" evidence="3">
    <location>
        <begin position="471"/>
        <end position="491"/>
    </location>
</feature>
<evidence type="ECO:0000256" key="2">
    <source>
        <dbReference type="RuleBase" id="RU361224"/>
    </source>
</evidence>
<comment type="similarity">
    <text evidence="1 2">Belongs to the calponin family.</text>
</comment>
<proteinExistence type="inferred from homology"/>
<dbReference type="PROSITE" id="PS01052">
    <property type="entry name" value="CALPONIN_1"/>
    <property type="match status" value="1"/>
</dbReference>
<gene>
    <name evidence="6" type="ORF">AKAME5_001709000</name>
</gene>
<dbReference type="SMART" id="SM00110">
    <property type="entry name" value="C1Q"/>
    <property type="match status" value="1"/>
</dbReference>
<dbReference type="GO" id="GO:0051015">
    <property type="term" value="F:actin filament binding"/>
    <property type="evidence" value="ECO:0007669"/>
    <property type="project" value="TreeGrafter"/>
</dbReference>
<dbReference type="PRINTS" id="PR00888">
    <property type="entry name" value="SM22CALPONIN"/>
</dbReference>
<dbReference type="Pfam" id="PF00402">
    <property type="entry name" value="Calponin"/>
    <property type="match status" value="1"/>
</dbReference>
<accession>A0AAD3N2S6</accession>
<dbReference type="InterPro" id="IPR003096">
    <property type="entry name" value="SM22_calponin"/>
</dbReference>
<dbReference type="InterPro" id="IPR001073">
    <property type="entry name" value="C1q_dom"/>
</dbReference>
<dbReference type="InterPro" id="IPR036872">
    <property type="entry name" value="CH_dom_sf"/>
</dbReference>
<dbReference type="InterPro" id="IPR000557">
    <property type="entry name" value="Calponin_repeat"/>
</dbReference>
<dbReference type="Pfam" id="PF00307">
    <property type="entry name" value="CH"/>
    <property type="match status" value="1"/>
</dbReference>
<dbReference type="PANTHER" id="PTHR47385">
    <property type="entry name" value="CALPONIN"/>
    <property type="match status" value="1"/>
</dbReference>
<feature type="domain" description="Calponin-homology (CH)" evidence="4">
    <location>
        <begin position="318"/>
        <end position="429"/>
    </location>
</feature>
<sequence length="491" mass="54653">MGKLGIASLFFLSQHENQATFTQSQELDTVFQNKEREEQKTMVALPLLFLVGSLFLCDPVEAQSSTIEIMKQAALNWQGPLTCKTWDCNCTFTRQRGCCCGANDLYKLEEDTFMRMTYLWHNIHTLNGRVKALTGGVKIAFKATMDPNIAITIPGTTERCFGPFNTNVPIPYGIVSLDDGSAYNPSLGAFTAPTAGVYVFSYTVYSSVAEKGRLYHKVQLMFNKTPTASVWESNREDAEDSATHVVVLEMQRGDQVYVELTSGRKLCTFLQYNIFSGYILGQQRTDPFLHTGVGMANKGPSYGMSRQVQDKIDSKYDPDLEQILVEWINRQCGSGVGRPEPGKLGFQAWLKDGCVLSELINSLYAGDKPVKKIQSSPMAFKQMEQISQFLKAAESYGVTKTDMFQTVDLWEGKDLAAVQRTLSALGSLAVTKDEGTYNGDPNWFFKKAQENKRDFSDEQLKAGKNVIGLQMGSNKGASQEGMSYGRPRQIL</sequence>
<dbReference type="PROSITE" id="PS50871">
    <property type="entry name" value="C1Q"/>
    <property type="match status" value="1"/>
</dbReference>
<feature type="compositionally biased region" description="Polar residues" evidence="3">
    <location>
        <begin position="471"/>
        <end position="481"/>
    </location>
</feature>
<dbReference type="InterPro" id="IPR050606">
    <property type="entry name" value="Calponin-like"/>
</dbReference>
<dbReference type="Gene3D" id="2.60.120.40">
    <property type="match status" value="1"/>
</dbReference>
<dbReference type="GO" id="GO:0007015">
    <property type="term" value="P:actin filament organization"/>
    <property type="evidence" value="ECO:0007669"/>
    <property type="project" value="TreeGrafter"/>
</dbReference>